<protein>
    <submittedName>
        <fullName evidence="1">Uncharacterized protein</fullName>
    </submittedName>
</protein>
<evidence type="ECO:0000313" key="1">
    <source>
        <dbReference type="EMBL" id="QDH88190.1"/>
    </source>
</evidence>
<organism evidence="1">
    <name type="scientific">Leviviridae sp</name>
    <dbReference type="NCBI Taxonomy" id="2027243"/>
    <lineage>
        <taxon>Viruses</taxon>
        <taxon>Riboviria</taxon>
        <taxon>Orthornavirae</taxon>
        <taxon>Lenarviricota</taxon>
        <taxon>Leviviricetes</taxon>
        <taxon>Norzivirales</taxon>
        <taxon>Fiersviridae</taxon>
    </lineage>
</organism>
<sequence>MALTDPQKFKEVAGTEVTAPRVSSGDFKSVYETSDGLNKLTLSTTTSNSSRKRHLLRIDVEKIATNPFEEARKEPISASVYLVIDRPFTGYTVAEMKKLVEGLVGLASATTYSVVEKLLGGES</sequence>
<accession>A0A514D3J5</accession>
<dbReference type="EMBL" id="MN033914">
    <property type="protein sequence ID" value="QDH88190.1"/>
    <property type="molecule type" value="Genomic_RNA"/>
</dbReference>
<gene>
    <name evidence="1" type="ORF">H4Bulk4625658_000003</name>
</gene>
<proteinExistence type="predicted"/>
<reference evidence="1" key="1">
    <citation type="submission" date="2019-05" db="EMBL/GenBank/DDBJ databases">
        <title>Metatranscriptomic reconstruction reveals RNA viruses with the potential to shape carbon cycling in soil.</title>
        <authorList>
            <person name="Starr E.P."/>
            <person name="Nuccio E."/>
            <person name="Pett-Ridge J."/>
            <person name="Banfield J.F."/>
            <person name="Firestone M.K."/>
        </authorList>
    </citation>
    <scope>NUCLEOTIDE SEQUENCE</scope>
    <source>
        <strain evidence="1">H4_Bulk_46_scaffold_25658</strain>
    </source>
</reference>
<name>A0A514D3J5_9VIRU</name>